<dbReference type="CDD" id="cd01168">
    <property type="entry name" value="adenosine_kinase"/>
    <property type="match status" value="1"/>
</dbReference>
<gene>
    <name evidence="5" type="ORF">PMES_01942</name>
</gene>
<dbReference type="InterPro" id="IPR011611">
    <property type="entry name" value="PfkB_dom"/>
</dbReference>
<evidence type="ECO:0000256" key="2">
    <source>
        <dbReference type="ARBA" id="ARBA00022679"/>
    </source>
</evidence>
<keyword evidence="6" id="KW-1185">Reference proteome</keyword>
<comment type="similarity">
    <text evidence="1">Belongs to the carbohydrate kinase PfkB family.</text>
</comment>
<comment type="caution">
    <text evidence="5">The sequence shown here is derived from an EMBL/GenBank/DDBJ whole genome shotgun (WGS) entry which is preliminary data.</text>
</comment>
<proteinExistence type="inferred from homology"/>
<dbReference type="PANTHER" id="PTHR43320">
    <property type="entry name" value="SUGAR KINASE"/>
    <property type="match status" value="1"/>
</dbReference>
<dbReference type="EMBL" id="APKE01000022">
    <property type="protein sequence ID" value="KAF0675856.1"/>
    <property type="molecule type" value="Genomic_DNA"/>
</dbReference>
<evidence type="ECO:0000313" key="6">
    <source>
        <dbReference type="Proteomes" id="UP000698242"/>
    </source>
</evidence>
<dbReference type="OrthoDB" id="9813569at2"/>
<dbReference type="Proteomes" id="UP000698242">
    <property type="component" value="Unassembled WGS sequence"/>
</dbReference>
<keyword evidence="2 5" id="KW-0808">Transferase</keyword>
<dbReference type="RefSeq" id="WP_159965498.1">
    <property type="nucleotide sequence ID" value="NZ_APKE01000022.1"/>
</dbReference>
<evidence type="ECO:0000256" key="1">
    <source>
        <dbReference type="ARBA" id="ARBA00010688"/>
    </source>
</evidence>
<name>A0A921TD31_9RHOB</name>
<dbReference type="Pfam" id="PF00294">
    <property type="entry name" value="PfkB"/>
    <property type="match status" value="1"/>
</dbReference>
<dbReference type="AlphaFoldDB" id="A0A921TD31"/>
<feature type="domain" description="Carbohydrate kinase PfkB" evidence="4">
    <location>
        <begin position="55"/>
        <end position="316"/>
    </location>
</feature>
<sequence>MKKYQVVGIGNAMVDVLATCDEAFLAANGIDKGIMQLIDMERAVALYDRIGPAKEMSGGSAANTIAGIAHLGGRCAYVGKVKDDQLGAIFAHDLRAQGADYETARAPRDHEAETGRCIVLVTPDGERSMNTYLGVTEFLSEADIDEAQMREAEWIYLEGYRFDGPESHAAFAKAIAAARGAGGRVSLTLSDPFCVERHREAFRAMIAEHVDLLFCNRAELLAMELTKDFGAALEAMAGQVETLVCTDGPQGAHVMHGGQRQHAPARPVKVVDATGAGDLFAGAFLWAICEGHPPQRAARIGCIAASEVIGHVGARAETDLNALIAEELSI</sequence>
<evidence type="ECO:0000313" key="5">
    <source>
        <dbReference type="EMBL" id="KAF0675856.1"/>
    </source>
</evidence>
<evidence type="ECO:0000259" key="4">
    <source>
        <dbReference type="Pfam" id="PF00294"/>
    </source>
</evidence>
<dbReference type="PANTHER" id="PTHR43320:SF3">
    <property type="entry name" value="CARBOHYDRATE KINASE PFKB DOMAIN-CONTAINING PROTEIN"/>
    <property type="match status" value="1"/>
</dbReference>
<dbReference type="Gene3D" id="3.40.1190.20">
    <property type="match status" value="1"/>
</dbReference>
<evidence type="ECO:0000256" key="3">
    <source>
        <dbReference type="ARBA" id="ARBA00022777"/>
    </source>
</evidence>
<dbReference type="SUPFAM" id="SSF53613">
    <property type="entry name" value="Ribokinase-like"/>
    <property type="match status" value="1"/>
</dbReference>
<accession>A0A921TD31</accession>
<keyword evidence="3 5" id="KW-0418">Kinase</keyword>
<dbReference type="GO" id="GO:0004001">
    <property type="term" value="F:adenosine kinase activity"/>
    <property type="evidence" value="ECO:0007669"/>
    <property type="project" value="UniProtKB-EC"/>
</dbReference>
<protein>
    <submittedName>
        <fullName evidence="5">Adenosine kinase</fullName>
        <ecNumber evidence="5">2.7.1.20</ecNumber>
    </submittedName>
</protein>
<reference evidence="5" key="1">
    <citation type="submission" date="2013-03" db="EMBL/GenBank/DDBJ databases">
        <title>Genome Sequence of the Profundibacterium mesophilum strain KAUST100406-0324T from Red Sea, a novel genus in the family Rhodobacteraceae.</title>
        <authorList>
            <person name="Essack M."/>
            <person name="Alam I."/>
            <person name="Lafi F."/>
            <person name="Alawi W."/>
            <person name="Kamanu F."/>
            <person name="Al-Suwailem A."/>
            <person name="Lee O.O."/>
            <person name="Xu Y."/>
            <person name="Bajic V."/>
            <person name="Qian P.-Y."/>
            <person name="Archer J."/>
        </authorList>
    </citation>
    <scope>NUCLEOTIDE SEQUENCE</scope>
    <source>
        <strain evidence="5">KAUST100406-0324</strain>
    </source>
</reference>
<dbReference type="EC" id="2.7.1.20" evidence="5"/>
<dbReference type="InterPro" id="IPR052700">
    <property type="entry name" value="Carb_kinase_PfkB-like"/>
</dbReference>
<organism evidence="5 6">
    <name type="scientific">Profundibacterium mesophilum KAUST100406-0324</name>
    <dbReference type="NCBI Taxonomy" id="1037889"/>
    <lineage>
        <taxon>Bacteria</taxon>
        <taxon>Pseudomonadati</taxon>
        <taxon>Pseudomonadota</taxon>
        <taxon>Alphaproteobacteria</taxon>
        <taxon>Rhodobacterales</taxon>
        <taxon>Roseobacteraceae</taxon>
        <taxon>Profundibacterium</taxon>
    </lineage>
</organism>
<dbReference type="InterPro" id="IPR029056">
    <property type="entry name" value="Ribokinase-like"/>
</dbReference>